<dbReference type="Pfam" id="PF01872">
    <property type="entry name" value="RibD_C"/>
    <property type="match status" value="1"/>
</dbReference>
<dbReference type="InterPro" id="IPR024072">
    <property type="entry name" value="DHFR-like_dom_sf"/>
</dbReference>
<sequence>MTLLSFSLNTNNMRTVTFGMNISIDGYCDHTIFNPSEELMDYFTEMMDDVDLLFFGRVMYQLMFPYWSDVAEDQSGTAAENRFAKRLSAIDSVVVSRSLDSAGANTRIIRSNPAAELLKLKQQPGKKISVDSVSLLPELIAASLIDEFNLVVHPVIVGKGRPLLEAGSLQEKLDLKLANTIHFKSGCVALHYLKQ</sequence>
<keyword evidence="3" id="KW-1185">Reference proteome</keyword>
<reference evidence="2 3" key="1">
    <citation type="submission" date="2016-10" db="EMBL/GenBank/DDBJ databases">
        <authorList>
            <person name="de Groot N.N."/>
        </authorList>
    </citation>
    <scope>NUCLEOTIDE SEQUENCE [LARGE SCALE GENOMIC DNA]</scope>
    <source>
        <strain evidence="2 3">DSM 21039</strain>
    </source>
</reference>
<evidence type="ECO:0000313" key="2">
    <source>
        <dbReference type="EMBL" id="SEN55706.1"/>
    </source>
</evidence>
<dbReference type="AlphaFoldDB" id="A0A1H8HHY9"/>
<gene>
    <name evidence="2" type="ORF">SAMN04488505_11170</name>
</gene>
<dbReference type="Proteomes" id="UP000198984">
    <property type="component" value="Unassembled WGS sequence"/>
</dbReference>
<protein>
    <submittedName>
        <fullName evidence="2">Dihydrofolate reductase</fullName>
    </submittedName>
</protein>
<dbReference type="GO" id="GO:0008703">
    <property type="term" value="F:5-amino-6-(5-phosphoribosylamino)uracil reductase activity"/>
    <property type="evidence" value="ECO:0007669"/>
    <property type="project" value="InterPro"/>
</dbReference>
<name>A0A1H8HHY9_9BACT</name>
<dbReference type="Gene3D" id="3.40.430.10">
    <property type="entry name" value="Dihydrofolate Reductase, subunit A"/>
    <property type="match status" value="1"/>
</dbReference>
<feature type="domain" description="Bacterial bifunctional deaminase-reductase C-terminal" evidence="1">
    <location>
        <begin position="14"/>
        <end position="187"/>
    </location>
</feature>
<dbReference type="SUPFAM" id="SSF53597">
    <property type="entry name" value="Dihydrofolate reductase-like"/>
    <property type="match status" value="1"/>
</dbReference>
<accession>A0A1H8HHY9</accession>
<dbReference type="GO" id="GO:0009231">
    <property type="term" value="P:riboflavin biosynthetic process"/>
    <property type="evidence" value="ECO:0007669"/>
    <property type="project" value="InterPro"/>
</dbReference>
<evidence type="ECO:0000313" key="3">
    <source>
        <dbReference type="Proteomes" id="UP000198984"/>
    </source>
</evidence>
<proteinExistence type="predicted"/>
<dbReference type="InterPro" id="IPR002734">
    <property type="entry name" value="RibDG_C"/>
</dbReference>
<dbReference type="EMBL" id="FOBB01000011">
    <property type="protein sequence ID" value="SEN55706.1"/>
    <property type="molecule type" value="Genomic_DNA"/>
</dbReference>
<organism evidence="2 3">
    <name type="scientific">Chitinophaga rupis</name>
    <dbReference type="NCBI Taxonomy" id="573321"/>
    <lineage>
        <taxon>Bacteria</taxon>
        <taxon>Pseudomonadati</taxon>
        <taxon>Bacteroidota</taxon>
        <taxon>Chitinophagia</taxon>
        <taxon>Chitinophagales</taxon>
        <taxon>Chitinophagaceae</taxon>
        <taxon>Chitinophaga</taxon>
    </lineage>
</organism>
<evidence type="ECO:0000259" key="1">
    <source>
        <dbReference type="Pfam" id="PF01872"/>
    </source>
</evidence>
<dbReference type="STRING" id="573321.SAMN04488505_11170"/>